<evidence type="ECO:0000313" key="2">
    <source>
        <dbReference type="Proteomes" id="UP001243375"/>
    </source>
</evidence>
<gene>
    <name evidence="1" type="ORF">QFC22_005913</name>
</gene>
<evidence type="ECO:0000313" key="1">
    <source>
        <dbReference type="EMBL" id="KAJ9113605.1"/>
    </source>
</evidence>
<reference evidence="1" key="1">
    <citation type="submission" date="2023-04" db="EMBL/GenBank/DDBJ databases">
        <title>Draft Genome sequencing of Naganishia species isolated from polar environments using Oxford Nanopore Technology.</title>
        <authorList>
            <person name="Leo P."/>
            <person name="Venkateswaran K."/>
        </authorList>
    </citation>
    <scope>NUCLEOTIDE SEQUENCE</scope>
    <source>
        <strain evidence="1">MNA-CCFEE 5425</strain>
    </source>
</reference>
<comment type="caution">
    <text evidence="1">The sequence shown here is derived from an EMBL/GenBank/DDBJ whole genome shotgun (WGS) entry which is preliminary data.</text>
</comment>
<proteinExistence type="predicted"/>
<keyword evidence="2" id="KW-1185">Reference proteome</keyword>
<protein>
    <submittedName>
        <fullName evidence="1">Uncharacterized protein</fullName>
    </submittedName>
</protein>
<accession>A0ACC2WP99</accession>
<dbReference type="Proteomes" id="UP001243375">
    <property type="component" value="Unassembled WGS sequence"/>
</dbReference>
<name>A0ACC2WP99_9TREE</name>
<organism evidence="1 2">
    <name type="scientific">Naganishia vaughanmartiniae</name>
    <dbReference type="NCBI Taxonomy" id="1424756"/>
    <lineage>
        <taxon>Eukaryota</taxon>
        <taxon>Fungi</taxon>
        <taxon>Dikarya</taxon>
        <taxon>Basidiomycota</taxon>
        <taxon>Agaricomycotina</taxon>
        <taxon>Tremellomycetes</taxon>
        <taxon>Filobasidiales</taxon>
        <taxon>Filobasidiaceae</taxon>
        <taxon>Naganishia</taxon>
    </lineage>
</organism>
<sequence length="398" mass="44044">MSDTDSDSDGRSNSSNRIKPFKTSIDYPLWAKLVLNHLAGHDLLDAILPADPSQLHLNRPASSRIFVGQPSSDKSSTGAATITIEQDTPNTADVDKVESVLSVTQTNKTKAHKKNVKAYSYIFGHLHKTIIADLPSSVSDPMHANAMSLWTELRRKYGGGEMQQLVSTIDIILQTRIDDEEDPRHKFNMMRTAYDKLNTNHVPFDDKLFTLILLRALPDSYSATVQVLFTKTRQSLTSTEVIESARNYYDLKHPITDEPTIALMASNTKKKTGYNQRVVNPPGTFQCIYHPNANSHNTVDCRTAPATRNRSLQAPLGNASVAIRSVNGGRTHSETIATAYIAHLPASRAFFVDSAASNHMVGVRDGRGLDGRHQPQDRARLRTMTNVGSNHVTSIMIR</sequence>
<dbReference type="EMBL" id="JASBWU010000021">
    <property type="protein sequence ID" value="KAJ9113605.1"/>
    <property type="molecule type" value="Genomic_DNA"/>
</dbReference>